<comment type="subunit">
    <text evidence="4">Homodimer.</text>
</comment>
<dbReference type="GO" id="GO:0031119">
    <property type="term" value="P:tRNA pseudouridine synthesis"/>
    <property type="evidence" value="ECO:0007669"/>
    <property type="project" value="UniProtKB-UniRule"/>
</dbReference>
<dbReference type="RefSeq" id="WP_172990747.1">
    <property type="nucleotide sequence ID" value="NZ_CP054038.1"/>
</dbReference>
<dbReference type="AlphaFoldDB" id="A0A7D4Q2F1"/>
<name>A0A7D4Q2F1_9MICO</name>
<feature type="domain" description="Pseudouridine synthase I TruA alpha/beta" evidence="8">
    <location>
        <begin position="168"/>
        <end position="270"/>
    </location>
</feature>
<evidence type="ECO:0000256" key="3">
    <source>
        <dbReference type="ARBA" id="ARBA00023235"/>
    </source>
</evidence>
<dbReference type="Gene3D" id="3.30.70.660">
    <property type="entry name" value="Pseudouridine synthase I, catalytic domain, C-terminal subdomain"/>
    <property type="match status" value="1"/>
</dbReference>
<dbReference type="InterPro" id="IPR020095">
    <property type="entry name" value="PsdUridine_synth_TruA_C"/>
</dbReference>
<dbReference type="EMBL" id="CP054038">
    <property type="protein sequence ID" value="QKJ20312.1"/>
    <property type="molecule type" value="Genomic_DNA"/>
</dbReference>
<reference evidence="9 10" key="1">
    <citation type="submission" date="2020-05" db="EMBL/GenBank/DDBJ databases">
        <title>Strain PA2F3 complete genome.</title>
        <authorList>
            <person name="Kim Y.-S."/>
            <person name="Kim S.-J."/>
            <person name="Jung H.-k."/>
            <person name="Kim S.-E."/>
            <person name="Kim K.-H."/>
        </authorList>
    </citation>
    <scope>NUCLEOTIDE SEQUENCE [LARGE SCALE GENOMIC DNA]</scope>
    <source>
        <strain evidence="9 10">PA2F3</strain>
    </source>
</reference>
<dbReference type="GO" id="GO:0003723">
    <property type="term" value="F:RNA binding"/>
    <property type="evidence" value="ECO:0007669"/>
    <property type="project" value="InterPro"/>
</dbReference>
<evidence type="ECO:0000256" key="7">
    <source>
        <dbReference type="RuleBase" id="RU003792"/>
    </source>
</evidence>
<evidence type="ECO:0000256" key="5">
    <source>
        <dbReference type="PIRSR" id="PIRSR001430-1"/>
    </source>
</evidence>
<feature type="active site" description="Nucleophile" evidence="4 5">
    <location>
        <position position="51"/>
    </location>
</feature>
<dbReference type="InterPro" id="IPR020094">
    <property type="entry name" value="TruA/RsuA/RluB/E/F_N"/>
</dbReference>
<evidence type="ECO:0000256" key="2">
    <source>
        <dbReference type="ARBA" id="ARBA00022694"/>
    </source>
</evidence>
<comment type="similarity">
    <text evidence="1 4 7">Belongs to the tRNA pseudouridine synthase TruA family.</text>
</comment>
<dbReference type="NCBIfam" id="TIGR00071">
    <property type="entry name" value="hisT_truA"/>
    <property type="match status" value="1"/>
</dbReference>
<evidence type="ECO:0000256" key="4">
    <source>
        <dbReference type="HAMAP-Rule" id="MF_00171"/>
    </source>
</evidence>
<comment type="function">
    <text evidence="4">Formation of pseudouridine at positions 38, 39 and 40 in the anticodon stem and loop of transfer RNAs.</text>
</comment>
<organism evidence="9 10">
    <name type="scientific">Microbacterium hominis</name>
    <dbReference type="NCBI Taxonomy" id="162426"/>
    <lineage>
        <taxon>Bacteria</taxon>
        <taxon>Bacillati</taxon>
        <taxon>Actinomycetota</taxon>
        <taxon>Actinomycetes</taxon>
        <taxon>Micrococcales</taxon>
        <taxon>Microbacteriaceae</taxon>
        <taxon>Microbacterium</taxon>
    </lineage>
</organism>
<feature type="binding site" evidence="4 6">
    <location>
        <position position="134"/>
    </location>
    <ligand>
        <name>substrate</name>
    </ligand>
</feature>
<comment type="catalytic activity">
    <reaction evidence="4 7">
        <text>uridine(38/39/40) in tRNA = pseudouridine(38/39/40) in tRNA</text>
        <dbReference type="Rhea" id="RHEA:22376"/>
        <dbReference type="Rhea" id="RHEA-COMP:10085"/>
        <dbReference type="Rhea" id="RHEA-COMP:10087"/>
        <dbReference type="ChEBI" id="CHEBI:65314"/>
        <dbReference type="ChEBI" id="CHEBI:65315"/>
        <dbReference type="EC" id="5.4.99.12"/>
    </reaction>
</comment>
<evidence type="ECO:0000259" key="8">
    <source>
        <dbReference type="Pfam" id="PF01416"/>
    </source>
</evidence>
<dbReference type="SUPFAM" id="SSF55120">
    <property type="entry name" value="Pseudouridine synthase"/>
    <property type="match status" value="1"/>
</dbReference>
<dbReference type="PANTHER" id="PTHR11142">
    <property type="entry name" value="PSEUDOURIDYLATE SYNTHASE"/>
    <property type="match status" value="1"/>
</dbReference>
<dbReference type="InterPro" id="IPR020103">
    <property type="entry name" value="PsdUridine_synth_cat_dom_sf"/>
</dbReference>
<evidence type="ECO:0000313" key="9">
    <source>
        <dbReference type="EMBL" id="QKJ20312.1"/>
    </source>
</evidence>
<dbReference type="EC" id="5.4.99.12" evidence="4"/>
<evidence type="ECO:0000313" key="10">
    <source>
        <dbReference type="Proteomes" id="UP000502498"/>
    </source>
</evidence>
<protein>
    <recommendedName>
        <fullName evidence="4">tRNA pseudouridine synthase A</fullName>
        <ecNumber evidence="4">5.4.99.12</ecNumber>
    </recommendedName>
    <alternativeName>
        <fullName evidence="4">tRNA pseudouridine(38-40) synthase</fullName>
    </alternativeName>
    <alternativeName>
        <fullName evidence="4">tRNA pseudouridylate synthase I</fullName>
    </alternativeName>
    <alternativeName>
        <fullName evidence="4">tRNA-uridine isomerase I</fullName>
    </alternativeName>
</protein>
<keyword evidence="3 4" id="KW-0413">Isomerase</keyword>
<sequence>MRIRLDIAYDGTHFRGWARQPGLRTVQGVLEESLARVLGGDPRLVVAGRTDAGVHAADQVAHLDLDDAQTARLLVVRGRPGEASTGPEVVEAAVARLARRVTGVLGAYADVAVSRTSAAPAGFDARFSAVWRRYAYRIADGTSGYDPLERLRTTTVRADLDARAMDAAARSLIGLHDFAAYCKPREEATTIRTLLEFDWRRDAEGVLVANVKADAFCHSMVRALVGACVAVGEGRLGVDDVAVIRDGRTRVPEVKVLAARGLTLTEVGYPADDLLAARADQTRARRDLE</sequence>
<dbReference type="InterPro" id="IPR001406">
    <property type="entry name" value="PsdUridine_synth_TruA"/>
</dbReference>
<gene>
    <name evidence="4 9" type="primary">truA</name>
    <name evidence="9" type="ORF">HQM25_13715</name>
</gene>
<accession>A0A7D4Q2F1</accession>
<dbReference type="InterPro" id="IPR020097">
    <property type="entry name" value="PsdUridine_synth_TruA_a/b_dom"/>
</dbReference>
<dbReference type="HAMAP" id="MF_00171">
    <property type="entry name" value="TruA"/>
    <property type="match status" value="1"/>
</dbReference>
<dbReference type="GO" id="GO:0160147">
    <property type="term" value="F:tRNA pseudouridine(38-40) synthase activity"/>
    <property type="evidence" value="ECO:0007669"/>
    <property type="project" value="UniProtKB-EC"/>
</dbReference>
<evidence type="ECO:0000256" key="1">
    <source>
        <dbReference type="ARBA" id="ARBA00009375"/>
    </source>
</evidence>
<dbReference type="PIRSF" id="PIRSF001430">
    <property type="entry name" value="tRNA_psdUrid_synth"/>
    <property type="match status" value="1"/>
</dbReference>
<evidence type="ECO:0000256" key="6">
    <source>
        <dbReference type="PIRSR" id="PIRSR001430-2"/>
    </source>
</evidence>
<proteinExistence type="inferred from homology"/>
<keyword evidence="2 4" id="KW-0819">tRNA processing</keyword>
<comment type="caution">
    <text evidence="4">Lacks conserved residue(s) required for the propagation of feature annotation.</text>
</comment>
<dbReference type="Gene3D" id="3.30.70.580">
    <property type="entry name" value="Pseudouridine synthase I, catalytic domain, N-terminal subdomain"/>
    <property type="match status" value="1"/>
</dbReference>
<dbReference type="CDD" id="cd02570">
    <property type="entry name" value="PseudoU_synth_EcTruA"/>
    <property type="match status" value="1"/>
</dbReference>
<dbReference type="PANTHER" id="PTHR11142:SF0">
    <property type="entry name" value="TRNA PSEUDOURIDINE SYNTHASE-LIKE 1"/>
    <property type="match status" value="1"/>
</dbReference>
<dbReference type="Pfam" id="PF01416">
    <property type="entry name" value="PseudoU_synth_1"/>
    <property type="match status" value="1"/>
</dbReference>
<dbReference type="Proteomes" id="UP000502498">
    <property type="component" value="Chromosome"/>
</dbReference>